<dbReference type="GO" id="GO:0030687">
    <property type="term" value="C:preribosome, large subunit precursor"/>
    <property type="evidence" value="ECO:0007669"/>
    <property type="project" value="TreeGrafter"/>
</dbReference>
<dbReference type="RefSeq" id="XP_066923511.1">
    <property type="nucleotide sequence ID" value="XM_067067410.1"/>
</dbReference>
<keyword evidence="6" id="KW-0539">Nucleus</keyword>
<dbReference type="PANTHER" id="PTHR13028:SF0">
    <property type="entry name" value="RRNA-PROCESSING PROTEIN EBP2-RELATED"/>
    <property type="match status" value="1"/>
</dbReference>
<keyword evidence="9" id="KW-1185">Reference proteome</keyword>
<dbReference type="GO" id="GO:0005730">
    <property type="term" value="C:nucleolus"/>
    <property type="evidence" value="ECO:0007669"/>
    <property type="project" value="UniProtKB-SubCell"/>
</dbReference>
<evidence type="ECO:0000256" key="4">
    <source>
        <dbReference type="ARBA" id="ARBA00022517"/>
    </source>
</evidence>
<evidence type="ECO:0000256" key="3">
    <source>
        <dbReference type="ARBA" id="ARBA00007336"/>
    </source>
</evidence>
<feature type="compositionally biased region" description="Basic and acidic residues" evidence="7">
    <location>
        <begin position="156"/>
        <end position="167"/>
    </location>
</feature>
<name>A0A7M5XJ76_9CNID</name>
<comment type="function">
    <text evidence="1">Required for the processing of the 27S pre-rRNA.</text>
</comment>
<evidence type="ECO:0000256" key="1">
    <source>
        <dbReference type="ARBA" id="ARBA00003387"/>
    </source>
</evidence>
<evidence type="ECO:0000256" key="6">
    <source>
        <dbReference type="ARBA" id="ARBA00023242"/>
    </source>
</evidence>
<reference evidence="8" key="1">
    <citation type="submission" date="2021-01" db="UniProtKB">
        <authorList>
            <consortium name="EnsemblMetazoa"/>
        </authorList>
    </citation>
    <scope>IDENTIFICATION</scope>
</reference>
<accession>A0A7M5XJ76</accession>
<dbReference type="Proteomes" id="UP000594262">
    <property type="component" value="Unplaced"/>
</dbReference>
<evidence type="ECO:0000313" key="9">
    <source>
        <dbReference type="Proteomes" id="UP000594262"/>
    </source>
</evidence>
<feature type="compositionally biased region" description="Basic and acidic residues" evidence="7">
    <location>
        <begin position="87"/>
        <end position="97"/>
    </location>
</feature>
<feature type="compositionally biased region" description="Basic and acidic residues" evidence="7">
    <location>
        <begin position="207"/>
        <end position="218"/>
    </location>
</feature>
<dbReference type="Pfam" id="PF05890">
    <property type="entry name" value="Ebp2"/>
    <property type="match status" value="1"/>
</dbReference>
<feature type="compositionally biased region" description="Basic and acidic residues" evidence="7">
    <location>
        <begin position="26"/>
        <end position="41"/>
    </location>
</feature>
<feature type="compositionally biased region" description="Basic residues" evidence="7">
    <location>
        <begin position="292"/>
        <end position="308"/>
    </location>
</feature>
<feature type="region of interest" description="Disordered" evidence="7">
    <location>
        <begin position="1"/>
        <end position="41"/>
    </location>
</feature>
<dbReference type="GO" id="GO:0042273">
    <property type="term" value="P:ribosomal large subunit biogenesis"/>
    <property type="evidence" value="ECO:0007669"/>
    <property type="project" value="TreeGrafter"/>
</dbReference>
<protein>
    <submittedName>
        <fullName evidence="8">Uncharacterized protein</fullName>
    </submittedName>
</protein>
<comment type="similarity">
    <text evidence="3">Belongs to the EBP2 family.</text>
</comment>
<feature type="region of interest" description="Disordered" evidence="7">
    <location>
        <begin position="72"/>
        <end position="97"/>
    </location>
</feature>
<organism evidence="8 9">
    <name type="scientific">Clytia hemisphaerica</name>
    <dbReference type="NCBI Taxonomy" id="252671"/>
    <lineage>
        <taxon>Eukaryota</taxon>
        <taxon>Metazoa</taxon>
        <taxon>Cnidaria</taxon>
        <taxon>Hydrozoa</taxon>
        <taxon>Hydroidolina</taxon>
        <taxon>Leptothecata</taxon>
        <taxon>Obeliida</taxon>
        <taxon>Clytiidae</taxon>
        <taxon>Clytia</taxon>
    </lineage>
</organism>
<dbReference type="GeneID" id="136810820"/>
<sequence>MGKEDKAVLSHSEDEESDSENEFLEENERILGEDEPTEKRELINNQELMKVRLEELKKEIDWIERMDVTVDLSDLPGLNPTDETEDESKKTNGTKEEVVDDFQRELQFYRQAQVSAKEALSKLRDMGVPTERPEDYFAEMVKSDAHMQKIRQKMLSKKEAIEKSEKAKKQRTLKKYGKQIQHQVLQKRQQDKKKMLQAVDHLKKNKGKLEKLSGKDDMFDINTGDRNQNKQSGGLKRKRKDDKFGFGGQKKKFKKNSAQSSANAMSDFKRNVHGKKAGSGKPGGKSRGGKPPQKRLGKSRRNKNKSKN</sequence>
<dbReference type="PANTHER" id="PTHR13028">
    <property type="entry name" value="RRNA PROCESSING PROTEIN EBNA1-BINDING PROTEIN-RELATED"/>
    <property type="match status" value="1"/>
</dbReference>
<dbReference type="OrthoDB" id="443772at2759"/>
<proteinExistence type="inferred from homology"/>
<evidence type="ECO:0000313" key="8">
    <source>
        <dbReference type="EnsemblMetazoa" id="CLYHEMP022599.1"/>
    </source>
</evidence>
<comment type="subcellular location">
    <subcellularLocation>
        <location evidence="2">Nucleus</location>
        <location evidence="2">Nucleolus</location>
    </subcellularLocation>
</comment>
<dbReference type="GO" id="GO:0034399">
    <property type="term" value="C:nuclear periphery"/>
    <property type="evidence" value="ECO:0007669"/>
    <property type="project" value="TreeGrafter"/>
</dbReference>
<feature type="compositionally biased region" description="Basic residues" evidence="7">
    <location>
        <begin position="168"/>
        <end position="177"/>
    </location>
</feature>
<feature type="compositionally biased region" description="Acidic residues" evidence="7">
    <location>
        <begin position="13"/>
        <end position="25"/>
    </location>
</feature>
<keyword evidence="5" id="KW-0175">Coiled coil</keyword>
<dbReference type="InterPro" id="IPR008610">
    <property type="entry name" value="Ebp2"/>
</dbReference>
<evidence type="ECO:0000256" key="7">
    <source>
        <dbReference type="SAM" id="MobiDB-lite"/>
    </source>
</evidence>
<evidence type="ECO:0000256" key="5">
    <source>
        <dbReference type="ARBA" id="ARBA00023054"/>
    </source>
</evidence>
<dbReference type="AlphaFoldDB" id="A0A7M5XJ76"/>
<dbReference type="EnsemblMetazoa" id="CLYHEMT022599.1">
    <property type="protein sequence ID" value="CLYHEMP022599.1"/>
    <property type="gene ID" value="CLYHEMG022599"/>
</dbReference>
<dbReference type="GO" id="GO:0006364">
    <property type="term" value="P:rRNA processing"/>
    <property type="evidence" value="ECO:0007669"/>
    <property type="project" value="TreeGrafter"/>
</dbReference>
<evidence type="ECO:0000256" key="2">
    <source>
        <dbReference type="ARBA" id="ARBA00004604"/>
    </source>
</evidence>
<feature type="compositionally biased region" description="Basic and acidic residues" evidence="7">
    <location>
        <begin position="1"/>
        <end position="12"/>
    </location>
</feature>
<keyword evidence="4" id="KW-0690">Ribosome biogenesis</keyword>
<feature type="region of interest" description="Disordered" evidence="7">
    <location>
        <begin position="155"/>
        <end position="308"/>
    </location>
</feature>